<gene>
    <name evidence="2" type="ORF">NONO_c44250</name>
</gene>
<proteinExistence type="predicted"/>
<dbReference type="HOGENOM" id="CLU_033401_0_2_11"/>
<dbReference type="Gene3D" id="2.160.20.80">
    <property type="entry name" value="E3 ubiquitin-protein ligase SopA"/>
    <property type="match status" value="1"/>
</dbReference>
<name>W5TJ58_9NOCA</name>
<keyword evidence="1" id="KW-0472">Membrane</keyword>
<evidence type="ECO:0000256" key="1">
    <source>
        <dbReference type="SAM" id="Phobius"/>
    </source>
</evidence>
<dbReference type="PATRIC" id="fig|1415166.3.peg.4545"/>
<reference evidence="2 3" key="1">
    <citation type="journal article" date="2014" name="Appl. Environ. Microbiol.">
        <title>Insights into the Microbial Degradation of Rubber and Gutta-Percha by Analysis of the Complete Genome of Nocardia nova SH22a.</title>
        <authorList>
            <person name="Luo Q."/>
            <person name="Hiessl S."/>
            <person name="Poehlein A."/>
            <person name="Daniel R."/>
            <person name="Steinbuchel A."/>
        </authorList>
    </citation>
    <scope>NUCLEOTIDE SEQUENCE [LARGE SCALE GENOMIC DNA]</scope>
    <source>
        <strain evidence="2">SH22a</strain>
    </source>
</reference>
<dbReference type="KEGG" id="nno:NONO_c44250"/>
<dbReference type="STRING" id="1415166.NONO_c44250"/>
<keyword evidence="1" id="KW-0812">Transmembrane</keyword>
<accession>W5TJ58</accession>
<organism evidence="2 3">
    <name type="scientific">Nocardia nova SH22a</name>
    <dbReference type="NCBI Taxonomy" id="1415166"/>
    <lineage>
        <taxon>Bacteria</taxon>
        <taxon>Bacillati</taxon>
        <taxon>Actinomycetota</taxon>
        <taxon>Actinomycetes</taxon>
        <taxon>Mycobacteriales</taxon>
        <taxon>Nocardiaceae</taxon>
        <taxon>Nocardia</taxon>
    </lineage>
</organism>
<dbReference type="eggNOG" id="COG1357">
    <property type="taxonomic scope" value="Bacteria"/>
</dbReference>
<dbReference type="Pfam" id="PF00805">
    <property type="entry name" value="Pentapeptide"/>
    <property type="match status" value="2"/>
</dbReference>
<evidence type="ECO:0000313" key="2">
    <source>
        <dbReference type="EMBL" id="AHH19209.1"/>
    </source>
</evidence>
<keyword evidence="1" id="KW-1133">Transmembrane helix</keyword>
<feature type="transmembrane region" description="Helical" evidence="1">
    <location>
        <begin position="13"/>
        <end position="33"/>
    </location>
</feature>
<dbReference type="SUPFAM" id="SSF141571">
    <property type="entry name" value="Pentapeptide repeat-like"/>
    <property type="match status" value="1"/>
</dbReference>
<keyword evidence="3" id="KW-1185">Reference proteome</keyword>
<sequence>MGAVLSWDGWVKLGAIATALGVVAGLIFTALSVNSASRQYALAQRTDITNRYAKAIEQIGNASVDVRLGGIYALERIAGDSGADSSTVYSVLTAFIRTHSPVGPNCSDTKGSKPSADVQAALTVIGRRQAGGDWLDLSETCLVGAVLDGEFENLSLTGANLSWAVPGSHSDPTFTNIALAHAHLDHAVFKGAKFTYVTAWGVTVRETVFDHVSFSRSSLAGVDLAGTNLWDVSFDIVDFHGVKFYDGRGEAPLTFVLGLRMSNVVYDESTQWAGWEHPESSGKWKCLKDWTCFR</sequence>
<protein>
    <submittedName>
        <fullName evidence="2">Pentapeptide repeat-containing protein</fullName>
    </submittedName>
</protein>
<dbReference type="InterPro" id="IPR001646">
    <property type="entry name" value="5peptide_repeat"/>
</dbReference>
<evidence type="ECO:0000313" key="3">
    <source>
        <dbReference type="Proteomes" id="UP000019150"/>
    </source>
</evidence>
<dbReference type="Proteomes" id="UP000019150">
    <property type="component" value="Chromosome"/>
</dbReference>
<dbReference type="AlphaFoldDB" id="W5TJ58"/>
<dbReference type="EMBL" id="CP006850">
    <property type="protein sequence ID" value="AHH19209.1"/>
    <property type="molecule type" value="Genomic_DNA"/>
</dbReference>